<reference evidence="1 2" key="1">
    <citation type="submission" date="2020-02" db="EMBL/GenBank/DDBJ databases">
        <title>Genome sequence of the type strain DSM 27180 of Arthrobacter silviterrae.</title>
        <authorList>
            <person name="Gao J."/>
            <person name="Sun J."/>
        </authorList>
    </citation>
    <scope>NUCLEOTIDE SEQUENCE [LARGE SCALE GENOMIC DNA]</scope>
    <source>
        <strain evidence="1 2">DSM 27180</strain>
    </source>
</reference>
<protein>
    <submittedName>
        <fullName evidence="1">Uncharacterized protein</fullName>
    </submittedName>
</protein>
<accession>A0ABX0DHD9</accession>
<gene>
    <name evidence="1" type="ORF">G6N77_15185</name>
</gene>
<name>A0ABX0DHD9_9MICC</name>
<keyword evidence="2" id="KW-1185">Reference proteome</keyword>
<evidence type="ECO:0000313" key="2">
    <source>
        <dbReference type="Proteomes" id="UP000479226"/>
    </source>
</evidence>
<evidence type="ECO:0000313" key="1">
    <source>
        <dbReference type="EMBL" id="NGN84789.1"/>
    </source>
</evidence>
<dbReference type="EMBL" id="JAAKZI010000030">
    <property type="protein sequence ID" value="NGN84789.1"/>
    <property type="molecule type" value="Genomic_DNA"/>
</dbReference>
<dbReference type="RefSeq" id="WP_165183017.1">
    <property type="nucleotide sequence ID" value="NZ_JAAKZI010000030.1"/>
</dbReference>
<proteinExistence type="predicted"/>
<sequence>MKISYRHWVQFRGQALGLVWQTDDATQEVEGDTDGVLVDNGRVVVVHAPEDFSVVAGRYGLRLEKDNDEVQNLDGLERLLDLPASDDICTQVLNAWNLLDDIARSVGRTPDPRSPEVDTCYDKLFWGNNLESVTPDGEHYSPYFSDEERRLIADVLDRGRRVLAAHI</sequence>
<dbReference type="Proteomes" id="UP000479226">
    <property type="component" value="Unassembled WGS sequence"/>
</dbReference>
<organism evidence="1 2">
    <name type="scientific">Arthrobacter silviterrae</name>
    <dbReference type="NCBI Taxonomy" id="2026658"/>
    <lineage>
        <taxon>Bacteria</taxon>
        <taxon>Bacillati</taxon>
        <taxon>Actinomycetota</taxon>
        <taxon>Actinomycetes</taxon>
        <taxon>Micrococcales</taxon>
        <taxon>Micrococcaceae</taxon>
        <taxon>Arthrobacter</taxon>
    </lineage>
</organism>
<comment type="caution">
    <text evidence="1">The sequence shown here is derived from an EMBL/GenBank/DDBJ whole genome shotgun (WGS) entry which is preliminary data.</text>
</comment>